<accession>E3CV31</accession>
<comment type="domain">
    <text evidence="12">Contains an N-terminal zinc-binding domain, a central core domain that contains the primase activity, and a C-terminal DnaB-binding domain.</text>
</comment>
<comment type="cofactor">
    <cofactor evidence="12">
        <name>Zn(2+)</name>
        <dbReference type="ChEBI" id="CHEBI:29105"/>
    </cofactor>
    <text evidence="12">Binds 1 zinc ion per monomer.</text>
</comment>
<dbReference type="FunFam" id="3.90.580.10:FF:000001">
    <property type="entry name" value="DNA primase"/>
    <property type="match status" value="1"/>
</dbReference>
<dbReference type="EMBL" id="CM001022">
    <property type="protein sequence ID" value="EFQ24118.1"/>
    <property type="molecule type" value="Genomic_DNA"/>
</dbReference>
<keyword evidence="6 12" id="KW-0479">Metal-binding</keyword>
<reference evidence="15 16" key="1">
    <citation type="journal article" date="2010" name="Stand. Genomic Sci.">
        <title>Non-contiguous finished genome sequence of Aminomonas paucivorans type strain (GLU-3).</title>
        <authorList>
            <person name="Pitluck S."/>
            <person name="Yasawong M."/>
            <person name="Held B."/>
            <person name="Lapidus A."/>
            <person name="Nolan M."/>
            <person name="Copeland A."/>
            <person name="Lucas S."/>
            <person name="Del Rio T.G."/>
            <person name="Tice H."/>
            <person name="Cheng J.F."/>
            <person name="Chertkov O."/>
            <person name="Goodwin L."/>
            <person name="Tapia R."/>
            <person name="Han C."/>
            <person name="Liolios K."/>
            <person name="Ivanova N."/>
            <person name="Mavromatis K."/>
            <person name="Ovchinnikova G."/>
            <person name="Pati A."/>
            <person name="Chen A."/>
            <person name="Palaniappan K."/>
            <person name="Land M."/>
            <person name="Hauser L."/>
            <person name="Chang Y.J."/>
            <person name="Jeffries C.D."/>
            <person name="Pukall R."/>
            <person name="Spring S."/>
            <person name="Rohde M."/>
            <person name="Sikorski J."/>
            <person name="Goker M."/>
            <person name="Woyke T."/>
            <person name="Bristow J."/>
            <person name="Eisen J.A."/>
            <person name="Markowitz V."/>
            <person name="Hugenholtz P."/>
            <person name="Kyrpides N.C."/>
            <person name="Klenk H.P."/>
        </authorList>
    </citation>
    <scope>NUCLEOTIDE SEQUENCE [LARGE SCALE GENOMIC DNA]</scope>
    <source>
        <strain evidence="15 16">DSM 12260</strain>
    </source>
</reference>
<dbReference type="Gene3D" id="3.90.980.10">
    <property type="entry name" value="DNA primase, catalytic core, N-terminal domain"/>
    <property type="match status" value="1"/>
</dbReference>
<comment type="subunit">
    <text evidence="12">Monomer. Interacts with DnaB.</text>
</comment>
<dbReference type="PANTHER" id="PTHR30313">
    <property type="entry name" value="DNA PRIMASE"/>
    <property type="match status" value="1"/>
</dbReference>
<dbReference type="Gene3D" id="3.40.1360.10">
    <property type="match status" value="1"/>
</dbReference>
<dbReference type="HAMAP" id="MF_00974">
    <property type="entry name" value="DNA_primase_DnaG"/>
    <property type="match status" value="1"/>
</dbReference>
<keyword evidence="7 12" id="KW-0863">Zinc-finger</keyword>
<dbReference type="InterPro" id="IPR036977">
    <property type="entry name" value="DNA_primase_Znf_CHC2"/>
</dbReference>
<evidence type="ECO:0000256" key="1">
    <source>
        <dbReference type="ARBA" id="ARBA00022478"/>
    </source>
</evidence>
<evidence type="ECO:0000256" key="5">
    <source>
        <dbReference type="ARBA" id="ARBA00022705"/>
    </source>
</evidence>
<keyword evidence="11 12" id="KW-0804">Transcription</keyword>
<feature type="compositionally biased region" description="Basic and acidic residues" evidence="13">
    <location>
        <begin position="419"/>
        <end position="434"/>
    </location>
</feature>
<feature type="region of interest" description="Disordered" evidence="13">
    <location>
        <begin position="417"/>
        <end position="455"/>
    </location>
</feature>
<dbReference type="Gene3D" id="3.90.580.10">
    <property type="entry name" value="Zinc finger, CHC2-type domain"/>
    <property type="match status" value="1"/>
</dbReference>
<dbReference type="InterPro" id="IPR037068">
    <property type="entry name" value="DNA_primase_core_N_sf"/>
</dbReference>
<dbReference type="eggNOG" id="COG0358">
    <property type="taxonomic scope" value="Bacteria"/>
</dbReference>
<sequence length="595" mass="66948">MNDEVRRIKERLDLVEVVGDYVKLRKAGKSFVGLCPFHQEKTPSFSVSRERQTYHCFGCGAGGDVFRFLMEMEGWTFPQALEVLSARTGVVLEHRGRRREEGGDVLEEALAFYRASLGASEGEAARAYLRRRELPQEAWERFELGWSLPAWRSLEDHLRRQGLNLRDAVERGLLVEGPKGTYDRFRGRVMFPIRSETGRLLGFGGRLVDGEGAKYVNSPESPLFEKRKVLYLLPQAKRAIREKGSALVVEGYLDAIRCHLNGHPEAVASLGTAFTEEQADLLARQADRCLICFDTDAAGQEAALKGMYVLRRKGLDVRVVRLPKGKDPDELLRDPQGAEAFEGALTEALPLPRFHVAARRKWLEDPQERKRGLEEVLGGIASLSVLDVRPSLPDVAADLGLLPHELEALLRQRGWGGVSEKRPPFPPRSGERGEGIFPPPGVSIHESGEEEPAPDPWEAALCHLLWSREGSRSSSAPEGVLPLLRSECARAVASALLCGESPEELEARWLQTGDQRSAALLALGGAFLEELYLEESPEEEVLRQLRLREWRRRYEELHRRVVRKESLSEEERKDYVAMAAKIKRGEKRSYERKAP</sequence>
<dbReference type="GO" id="GO:0008270">
    <property type="term" value="F:zinc ion binding"/>
    <property type="evidence" value="ECO:0007669"/>
    <property type="project" value="UniProtKB-UniRule"/>
</dbReference>
<gene>
    <name evidence="12" type="primary">dnaG</name>
    <name evidence="15" type="ORF">Apau_1700</name>
</gene>
<keyword evidence="5 12" id="KW-0235">DNA replication</keyword>
<dbReference type="PROSITE" id="PS50880">
    <property type="entry name" value="TOPRIM"/>
    <property type="match status" value="1"/>
</dbReference>
<evidence type="ECO:0000256" key="8">
    <source>
        <dbReference type="ARBA" id="ARBA00022833"/>
    </source>
</evidence>
<organism evidence="15 16">
    <name type="scientific">Aminomonas paucivorans DSM 12260</name>
    <dbReference type="NCBI Taxonomy" id="584708"/>
    <lineage>
        <taxon>Bacteria</taxon>
        <taxon>Thermotogati</taxon>
        <taxon>Synergistota</taxon>
        <taxon>Synergistia</taxon>
        <taxon>Synergistales</taxon>
        <taxon>Synergistaceae</taxon>
        <taxon>Aminomonas</taxon>
    </lineage>
</organism>
<evidence type="ECO:0000256" key="6">
    <source>
        <dbReference type="ARBA" id="ARBA00022723"/>
    </source>
</evidence>
<evidence type="ECO:0000256" key="7">
    <source>
        <dbReference type="ARBA" id="ARBA00022771"/>
    </source>
</evidence>
<dbReference type="InterPro" id="IPR030846">
    <property type="entry name" value="DnaG_bac"/>
</dbReference>
<proteinExistence type="inferred from homology"/>
<evidence type="ECO:0000256" key="10">
    <source>
        <dbReference type="ARBA" id="ARBA00023125"/>
    </source>
</evidence>
<dbReference type="SUPFAM" id="SSF56731">
    <property type="entry name" value="DNA primase core"/>
    <property type="match status" value="1"/>
</dbReference>
<dbReference type="RefSeq" id="WP_006301338.1">
    <property type="nucleotide sequence ID" value="NZ_CM001022.1"/>
</dbReference>
<dbReference type="GO" id="GO:0000428">
    <property type="term" value="C:DNA-directed RNA polymerase complex"/>
    <property type="evidence" value="ECO:0007669"/>
    <property type="project" value="UniProtKB-KW"/>
</dbReference>
<keyword evidence="4 12" id="KW-0548">Nucleotidyltransferase</keyword>
<dbReference type="GO" id="GO:0003899">
    <property type="term" value="F:DNA-directed RNA polymerase activity"/>
    <property type="evidence" value="ECO:0007669"/>
    <property type="project" value="UniProtKB-UniRule"/>
</dbReference>
<dbReference type="SMART" id="SM00493">
    <property type="entry name" value="TOPRIM"/>
    <property type="match status" value="1"/>
</dbReference>
<keyword evidence="16" id="KW-1185">Reference proteome</keyword>
<dbReference type="PaxDb" id="584708-Apau_1700"/>
<keyword evidence="3 12" id="KW-0808">Transferase</keyword>
<dbReference type="InterPro" id="IPR006171">
    <property type="entry name" value="TOPRIM_dom"/>
</dbReference>
<evidence type="ECO:0000313" key="16">
    <source>
        <dbReference type="Proteomes" id="UP000005096"/>
    </source>
</evidence>
<dbReference type="STRING" id="584708.Apau_1700"/>
<dbReference type="SMART" id="SM00400">
    <property type="entry name" value="ZnF_CHCC"/>
    <property type="match status" value="1"/>
</dbReference>
<keyword evidence="2 12" id="KW-0639">Primosome</keyword>
<dbReference type="Proteomes" id="UP000005096">
    <property type="component" value="Chromosome"/>
</dbReference>
<dbReference type="InterPro" id="IPR002694">
    <property type="entry name" value="Znf_CHC2"/>
</dbReference>
<keyword evidence="9" id="KW-0460">Magnesium</keyword>
<evidence type="ECO:0000256" key="2">
    <source>
        <dbReference type="ARBA" id="ARBA00022515"/>
    </source>
</evidence>
<comment type="similarity">
    <text evidence="12">Belongs to the DnaG primase family.</text>
</comment>
<dbReference type="Pfam" id="PF08275">
    <property type="entry name" value="DNAG_N"/>
    <property type="match status" value="1"/>
</dbReference>
<evidence type="ECO:0000256" key="9">
    <source>
        <dbReference type="ARBA" id="ARBA00022842"/>
    </source>
</evidence>
<feature type="zinc finger region" description="CHC2-type" evidence="12">
    <location>
        <begin position="35"/>
        <end position="59"/>
    </location>
</feature>
<dbReference type="CDD" id="cd03364">
    <property type="entry name" value="TOPRIM_DnaG_primases"/>
    <property type="match status" value="1"/>
</dbReference>
<dbReference type="GO" id="GO:0005737">
    <property type="term" value="C:cytoplasm"/>
    <property type="evidence" value="ECO:0007669"/>
    <property type="project" value="TreeGrafter"/>
</dbReference>
<evidence type="ECO:0000256" key="12">
    <source>
        <dbReference type="HAMAP-Rule" id="MF_00974"/>
    </source>
</evidence>
<dbReference type="HOGENOM" id="CLU_013501_3_1_0"/>
<evidence type="ECO:0000256" key="3">
    <source>
        <dbReference type="ARBA" id="ARBA00022679"/>
    </source>
</evidence>
<dbReference type="GO" id="GO:1990077">
    <property type="term" value="C:primosome complex"/>
    <property type="evidence" value="ECO:0007669"/>
    <property type="project" value="UniProtKB-KW"/>
</dbReference>
<protein>
    <recommendedName>
        <fullName evidence="12">DNA primase</fullName>
        <ecNumber evidence="12">2.7.7.101</ecNumber>
    </recommendedName>
</protein>
<keyword evidence="10 12" id="KW-0238">DNA-binding</keyword>
<dbReference type="NCBIfam" id="TIGR01391">
    <property type="entry name" value="dnaG"/>
    <property type="match status" value="1"/>
</dbReference>
<dbReference type="InterPro" id="IPR034151">
    <property type="entry name" value="TOPRIM_DnaG_bac"/>
</dbReference>
<dbReference type="GO" id="GO:0006269">
    <property type="term" value="P:DNA replication, synthesis of primer"/>
    <property type="evidence" value="ECO:0007669"/>
    <property type="project" value="UniProtKB-UniRule"/>
</dbReference>
<dbReference type="EC" id="2.7.7.101" evidence="12"/>
<dbReference type="InterPro" id="IPR006295">
    <property type="entry name" value="DNA_primase_DnaG"/>
</dbReference>
<dbReference type="InterPro" id="IPR013264">
    <property type="entry name" value="DNAG_N"/>
</dbReference>
<evidence type="ECO:0000313" key="15">
    <source>
        <dbReference type="EMBL" id="EFQ24118.1"/>
    </source>
</evidence>
<dbReference type="Pfam" id="PF13155">
    <property type="entry name" value="Toprim_2"/>
    <property type="match status" value="1"/>
</dbReference>
<dbReference type="PANTHER" id="PTHR30313:SF2">
    <property type="entry name" value="DNA PRIMASE"/>
    <property type="match status" value="1"/>
</dbReference>
<dbReference type="GO" id="GO:0003677">
    <property type="term" value="F:DNA binding"/>
    <property type="evidence" value="ECO:0007669"/>
    <property type="project" value="UniProtKB-KW"/>
</dbReference>
<evidence type="ECO:0000256" key="13">
    <source>
        <dbReference type="SAM" id="MobiDB-lite"/>
    </source>
</evidence>
<dbReference type="SUPFAM" id="SSF57783">
    <property type="entry name" value="Zinc beta-ribbon"/>
    <property type="match status" value="1"/>
</dbReference>
<comment type="function">
    <text evidence="12">RNA polymerase that catalyzes the synthesis of short RNA molecules used as primers for DNA polymerase during DNA replication.</text>
</comment>
<comment type="catalytic activity">
    <reaction evidence="12">
        <text>ssDNA + n NTP = ssDNA/pppN(pN)n-1 hybrid + (n-1) diphosphate.</text>
        <dbReference type="EC" id="2.7.7.101"/>
    </reaction>
</comment>
<dbReference type="AlphaFoldDB" id="E3CV31"/>
<keyword evidence="1 12" id="KW-0240">DNA-directed RNA polymerase</keyword>
<evidence type="ECO:0000256" key="11">
    <source>
        <dbReference type="ARBA" id="ARBA00023163"/>
    </source>
</evidence>
<keyword evidence="8 12" id="KW-0862">Zinc</keyword>
<evidence type="ECO:0000259" key="14">
    <source>
        <dbReference type="PROSITE" id="PS50880"/>
    </source>
</evidence>
<name>E3CV31_9BACT</name>
<dbReference type="OrthoDB" id="9803773at2"/>
<feature type="domain" description="Toprim" evidence="14">
    <location>
        <begin position="244"/>
        <end position="325"/>
    </location>
</feature>
<evidence type="ECO:0000256" key="4">
    <source>
        <dbReference type="ARBA" id="ARBA00022695"/>
    </source>
</evidence>
<dbReference type="InterPro" id="IPR050219">
    <property type="entry name" value="DnaG_primase"/>
</dbReference>
<dbReference type="Pfam" id="PF01807">
    <property type="entry name" value="Zn_ribbon_DnaG"/>
    <property type="match status" value="1"/>
</dbReference>